<dbReference type="SUPFAM" id="SSF55008">
    <property type="entry name" value="HMA, heavy metal-associated domain"/>
    <property type="match status" value="1"/>
</dbReference>
<evidence type="ECO:0000256" key="10">
    <source>
        <dbReference type="RuleBase" id="RU362081"/>
    </source>
</evidence>
<feature type="transmembrane region" description="Helical" evidence="10">
    <location>
        <begin position="355"/>
        <end position="380"/>
    </location>
</feature>
<evidence type="ECO:0000256" key="1">
    <source>
        <dbReference type="ARBA" id="ARBA00004141"/>
    </source>
</evidence>
<dbReference type="Gene3D" id="3.40.50.1000">
    <property type="entry name" value="HAD superfamily/HAD-like"/>
    <property type="match status" value="1"/>
</dbReference>
<evidence type="ECO:0000256" key="4">
    <source>
        <dbReference type="ARBA" id="ARBA00022723"/>
    </source>
</evidence>
<dbReference type="NCBIfam" id="TIGR01512">
    <property type="entry name" value="ATPase-IB2_Cd"/>
    <property type="match status" value="1"/>
</dbReference>
<dbReference type="InterPro" id="IPR023214">
    <property type="entry name" value="HAD_sf"/>
</dbReference>
<dbReference type="Gene3D" id="3.40.1110.10">
    <property type="entry name" value="Calcium-transporting ATPase, cytoplasmic domain N"/>
    <property type="match status" value="1"/>
</dbReference>
<dbReference type="Pfam" id="PF00702">
    <property type="entry name" value="Hydrolase"/>
    <property type="match status" value="1"/>
</dbReference>
<gene>
    <name evidence="12" type="ORF">ACFFLM_15435</name>
</gene>
<dbReference type="PROSITE" id="PS50846">
    <property type="entry name" value="HMA_2"/>
    <property type="match status" value="1"/>
</dbReference>
<evidence type="ECO:0000313" key="12">
    <source>
        <dbReference type="EMBL" id="MFB9993360.1"/>
    </source>
</evidence>
<organism evidence="12 13">
    <name type="scientific">Deinococcus oregonensis</name>
    <dbReference type="NCBI Taxonomy" id="1805970"/>
    <lineage>
        <taxon>Bacteria</taxon>
        <taxon>Thermotogati</taxon>
        <taxon>Deinococcota</taxon>
        <taxon>Deinococci</taxon>
        <taxon>Deinococcales</taxon>
        <taxon>Deinococcaceae</taxon>
        <taxon>Deinococcus</taxon>
    </lineage>
</organism>
<dbReference type="SFLD" id="SFLDG00002">
    <property type="entry name" value="C1.7:_P-type_atpase_like"/>
    <property type="match status" value="1"/>
</dbReference>
<proteinExistence type="inferred from homology"/>
<evidence type="ECO:0000259" key="11">
    <source>
        <dbReference type="PROSITE" id="PS50846"/>
    </source>
</evidence>
<keyword evidence="4 10" id="KW-0479">Metal-binding</keyword>
<dbReference type="Gene3D" id="2.70.150.10">
    <property type="entry name" value="Calcium-transporting ATPase, cytoplasmic transduction domain A"/>
    <property type="match status" value="1"/>
</dbReference>
<dbReference type="NCBIfam" id="TIGR01525">
    <property type="entry name" value="ATPase-IB_hvy"/>
    <property type="match status" value="1"/>
</dbReference>
<dbReference type="SUPFAM" id="SSF81665">
    <property type="entry name" value="Calcium ATPase, transmembrane domain M"/>
    <property type="match status" value="1"/>
</dbReference>
<evidence type="ECO:0000256" key="6">
    <source>
        <dbReference type="ARBA" id="ARBA00022840"/>
    </source>
</evidence>
<comment type="subcellular location">
    <subcellularLocation>
        <location evidence="10">Cell membrane</location>
    </subcellularLocation>
    <subcellularLocation>
        <location evidence="1">Membrane</location>
        <topology evidence="1">Multi-pass membrane protein</topology>
    </subcellularLocation>
</comment>
<dbReference type="SFLD" id="SFLDS00003">
    <property type="entry name" value="Haloacid_Dehalogenase"/>
    <property type="match status" value="1"/>
</dbReference>
<dbReference type="Proteomes" id="UP001589733">
    <property type="component" value="Unassembled WGS sequence"/>
</dbReference>
<feature type="transmembrane region" description="Helical" evidence="10">
    <location>
        <begin position="323"/>
        <end position="343"/>
    </location>
</feature>
<evidence type="ECO:0000256" key="9">
    <source>
        <dbReference type="ARBA" id="ARBA00023136"/>
    </source>
</evidence>
<dbReference type="NCBIfam" id="TIGR01511">
    <property type="entry name" value="ATPase-IB1_Cu"/>
    <property type="match status" value="1"/>
</dbReference>
<evidence type="ECO:0000256" key="5">
    <source>
        <dbReference type="ARBA" id="ARBA00022741"/>
    </source>
</evidence>
<dbReference type="PROSITE" id="PS00154">
    <property type="entry name" value="ATPASE_E1_E2"/>
    <property type="match status" value="1"/>
</dbReference>
<evidence type="ECO:0000256" key="2">
    <source>
        <dbReference type="ARBA" id="ARBA00006024"/>
    </source>
</evidence>
<keyword evidence="5 10" id="KW-0547">Nucleotide-binding</keyword>
<evidence type="ECO:0000256" key="7">
    <source>
        <dbReference type="ARBA" id="ARBA00022967"/>
    </source>
</evidence>
<dbReference type="InterPro" id="IPR023299">
    <property type="entry name" value="ATPase_P-typ_cyto_dom_N"/>
</dbReference>
<dbReference type="PANTHER" id="PTHR48085:SF5">
    <property type="entry name" value="CADMIUM_ZINC-TRANSPORTING ATPASE HMA4-RELATED"/>
    <property type="match status" value="1"/>
</dbReference>
<dbReference type="CDD" id="cd07546">
    <property type="entry name" value="P-type_ATPase_Pb_Zn_Cd2-like"/>
    <property type="match status" value="1"/>
</dbReference>
<dbReference type="InterPro" id="IPR001757">
    <property type="entry name" value="P_typ_ATPase"/>
</dbReference>
<feature type="transmembrane region" description="Helical" evidence="10">
    <location>
        <begin position="100"/>
        <end position="117"/>
    </location>
</feature>
<evidence type="ECO:0000256" key="3">
    <source>
        <dbReference type="ARBA" id="ARBA00022692"/>
    </source>
</evidence>
<dbReference type="Gene3D" id="3.30.70.100">
    <property type="match status" value="1"/>
</dbReference>
<dbReference type="RefSeq" id="WP_380012038.1">
    <property type="nucleotide sequence ID" value="NZ_JBHLYR010000047.1"/>
</dbReference>
<keyword evidence="7" id="KW-1278">Translocase</keyword>
<name>A0ABV6B0T0_9DEIO</name>
<dbReference type="SUPFAM" id="SSF56784">
    <property type="entry name" value="HAD-like"/>
    <property type="match status" value="1"/>
</dbReference>
<keyword evidence="13" id="KW-1185">Reference proteome</keyword>
<accession>A0ABV6B0T0</accession>
<dbReference type="EMBL" id="JBHLYR010000047">
    <property type="protein sequence ID" value="MFB9993360.1"/>
    <property type="molecule type" value="Genomic_DNA"/>
</dbReference>
<keyword evidence="10" id="KW-1003">Cell membrane</keyword>
<dbReference type="SFLD" id="SFLDF00027">
    <property type="entry name" value="p-type_atpase"/>
    <property type="match status" value="1"/>
</dbReference>
<dbReference type="Pfam" id="PF00403">
    <property type="entry name" value="HMA"/>
    <property type="match status" value="1"/>
</dbReference>
<evidence type="ECO:0000256" key="8">
    <source>
        <dbReference type="ARBA" id="ARBA00022989"/>
    </source>
</evidence>
<dbReference type="PANTHER" id="PTHR48085">
    <property type="entry name" value="CADMIUM/ZINC-TRANSPORTING ATPASE HMA2-RELATED"/>
    <property type="match status" value="1"/>
</dbReference>
<dbReference type="PRINTS" id="PR00941">
    <property type="entry name" value="CDATPASE"/>
</dbReference>
<comment type="similarity">
    <text evidence="2 10">Belongs to the cation transport ATPase (P-type) (TC 3.A.3) family. Type IB subfamily.</text>
</comment>
<dbReference type="InterPro" id="IPR023298">
    <property type="entry name" value="ATPase_P-typ_TM_dom_sf"/>
</dbReference>
<keyword evidence="8 10" id="KW-1133">Transmembrane helix</keyword>
<keyword evidence="6 10" id="KW-0067">ATP-binding</keyword>
<feature type="domain" description="HMA" evidence="11">
    <location>
        <begin position="10"/>
        <end position="76"/>
    </location>
</feature>
<evidence type="ECO:0000313" key="13">
    <source>
        <dbReference type="Proteomes" id="UP001589733"/>
    </source>
</evidence>
<dbReference type="InterPro" id="IPR027256">
    <property type="entry name" value="P-typ_ATPase_IB"/>
</dbReference>
<dbReference type="InterPro" id="IPR059000">
    <property type="entry name" value="ATPase_P-type_domA"/>
</dbReference>
<protein>
    <submittedName>
        <fullName evidence="12">Heavy metal translocating P-type ATPase</fullName>
    </submittedName>
</protein>
<dbReference type="Pfam" id="PF00122">
    <property type="entry name" value="E1-E2_ATPase"/>
    <property type="match status" value="1"/>
</dbReference>
<dbReference type="PRINTS" id="PR00119">
    <property type="entry name" value="CATATPASE"/>
</dbReference>
<dbReference type="InterPro" id="IPR006121">
    <property type="entry name" value="HMA_dom"/>
</dbReference>
<dbReference type="InterPro" id="IPR008250">
    <property type="entry name" value="ATPase_P-typ_transduc_dom_A_sf"/>
</dbReference>
<sequence length="724" mass="74835">MTAPSGAALTQLDYFVEGMDCPTCVRKIEGAMERTPGAANASTNLTKQSLTLTLDETQTSRAALEKTLRSLGHEPRLMNGDGSEGVLTPRPWYATQQGRLVLTSGTLLTLAFLFGLIEPALATWGYVAATLLGTWPLAKKAWAAGRAGDPFSINTLVSLAALGALLIGEGAEAAVVVFFFAIGELLEGIAVGRARSGIQALAALAPKTALVLKKGKVFEVPADTLKVGQFVQVQPGGRVPADGTILEGQSSLDDSPVTGESVPVFKTVGDAVYAGSINTDGVLKVRVDTDASDNTIARIIHLVEQAESNKAPVARFIDRFSRVYTPIVVLIAGLTAVLPPLVVGASWTEWLYKGISLLLIGCPCALVLSVPAAITSAVSAGARRGLLIKGGAALEAIGSVKTIAFDKTGTLTQGRPQVTDIVPFGVNVGEVLRQAAAVEQGSSHPLAKAILGHAQGLELPAGEDARALPGQAVLATVNGRTLAVGSPRYAQEQGALTPEVKAQAQLLEGQGKTVVALIDGARVLGLLALRDEPRADAREAVAALKALGIRPLMLTGDNARTGQAIGKSLGLDVQAELLPADKLRVIEELKAQGSVAMVGDGINDAPAMAASDVGIAMGGGTDVALETADAALLRAEVGGVVELVQLSRATLTNIKQNVIFAVGLKAVFLVTTLLGITGLWPAILSDTGATALVTANALRLLHFRGKRMGEVASPPGRLRPAVRR</sequence>
<dbReference type="InterPro" id="IPR036163">
    <property type="entry name" value="HMA_dom_sf"/>
</dbReference>
<dbReference type="InterPro" id="IPR036412">
    <property type="entry name" value="HAD-like_sf"/>
</dbReference>
<keyword evidence="3 10" id="KW-0812">Transmembrane</keyword>
<feature type="transmembrane region" description="Helical" evidence="10">
    <location>
        <begin position="658"/>
        <end position="676"/>
    </location>
</feature>
<dbReference type="CDD" id="cd00371">
    <property type="entry name" value="HMA"/>
    <property type="match status" value="1"/>
</dbReference>
<dbReference type="SUPFAM" id="SSF81653">
    <property type="entry name" value="Calcium ATPase, transduction domain A"/>
    <property type="match status" value="1"/>
</dbReference>
<keyword evidence="9 10" id="KW-0472">Membrane</keyword>
<comment type="caution">
    <text evidence="12">The sequence shown here is derived from an EMBL/GenBank/DDBJ whole genome shotgun (WGS) entry which is preliminary data.</text>
</comment>
<dbReference type="InterPro" id="IPR051014">
    <property type="entry name" value="Cation_Transport_ATPase_IB"/>
</dbReference>
<dbReference type="InterPro" id="IPR044492">
    <property type="entry name" value="P_typ_ATPase_HD_dom"/>
</dbReference>
<reference evidence="12 13" key="1">
    <citation type="submission" date="2024-09" db="EMBL/GenBank/DDBJ databases">
        <authorList>
            <person name="Sun Q."/>
            <person name="Mori K."/>
        </authorList>
    </citation>
    <scope>NUCLEOTIDE SEQUENCE [LARGE SCALE GENOMIC DNA]</scope>
    <source>
        <strain evidence="12 13">JCM 13503</strain>
    </source>
</reference>
<dbReference type="NCBIfam" id="TIGR01494">
    <property type="entry name" value="ATPase_P-type"/>
    <property type="match status" value="1"/>
</dbReference>
<dbReference type="InterPro" id="IPR018303">
    <property type="entry name" value="ATPase_P-typ_P_site"/>
</dbReference>